<dbReference type="InterPro" id="IPR014716">
    <property type="entry name" value="Fibrinogen_a/b/g_C_1"/>
</dbReference>
<reference evidence="5" key="1">
    <citation type="submission" date="2022-01" db="EMBL/GenBank/DDBJ databases">
        <title>Genome Sequence Resource for Two Populations of Ditylenchus destructor, the Migratory Endoparasitic Phytonematode.</title>
        <authorList>
            <person name="Zhang H."/>
            <person name="Lin R."/>
            <person name="Xie B."/>
        </authorList>
    </citation>
    <scope>NUCLEOTIDE SEQUENCE</scope>
    <source>
        <strain evidence="5">BazhouSP</strain>
    </source>
</reference>
<dbReference type="Pfam" id="PF00147">
    <property type="entry name" value="Fibrinogen_C"/>
    <property type="match status" value="1"/>
</dbReference>
<feature type="domain" description="C-type lectin" evidence="3">
    <location>
        <begin position="58"/>
        <end position="142"/>
    </location>
</feature>
<feature type="domain" description="Fibrinogen C-terminal" evidence="4">
    <location>
        <begin position="188"/>
        <end position="430"/>
    </location>
</feature>
<evidence type="ECO:0000256" key="1">
    <source>
        <dbReference type="ARBA" id="ARBA00023157"/>
    </source>
</evidence>
<dbReference type="Pfam" id="PF00059">
    <property type="entry name" value="Lectin_C"/>
    <property type="match status" value="1"/>
</dbReference>
<dbReference type="PROSITE" id="PS00514">
    <property type="entry name" value="FIBRINOGEN_C_1"/>
    <property type="match status" value="1"/>
</dbReference>
<evidence type="ECO:0000313" key="6">
    <source>
        <dbReference type="Proteomes" id="UP001201812"/>
    </source>
</evidence>
<dbReference type="InterPro" id="IPR016187">
    <property type="entry name" value="CTDL_fold"/>
</dbReference>
<organism evidence="5 6">
    <name type="scientific">Ditylenchus destructor</name>
    <dbReference type="NCBI Taxonomy" id="166010"/>
    <lineage>
        <taxon>Eukaryota</taxon>
        <taxon>Metazoa</taxon>
        <taxon>Ecdysozoa</taxon>
        <taxon>Nematoda</taxon>
        <taxon>Chromadorea</taxon>
        <taxon>Rhabditida</taxon>
        <taxon>Tylenchina</taxon>
        <taxon>Tylenchomorpha</taxon>
        <taxon>Sphaerularioidea</taxon>
        <taxon>Anguinidae</taxon>
        <taxon>Anguininae</taxon>
        <taxon>Ditylenchus</taxon>
    </lineage>
</organism>
<dbReference type="InterPro" id="IPR002181">
    <property type="entry name" value="Fibrinogen_a/b/g_C_dom"/>
</dbReference>
<dbReference type="InterPro" id="IPR036056">
    <property type="entry name" value="Fibrinogen-like_C"/>
</dbReference>
<dbReference type="InterPro" id="IPR050373">
    <property type="entry name" value="Fibrinogen_C-term_domain"/>
</dbReference>
<evidence type="ECO:0000313" key="5">
    <source>
        <dbReference type="EMBL" id="KAI1719930.1"/>
    </source>
</evidence>
<dbReference type="AlphaFoldDB" id="A0AAD4NAI3"/>
<evidence type="ECO:0000259" key="4">
    <source>
        <dbReference type="PROSITE" id="PS51406"/>
    </source>
</evidence>
<dbReference type="PROSITE" id="PS51406">
    <property type="entry name" value="FIBRINOGEN_C_2"/>
    <property type="match status" value="1"/>
</dbReference>
<dbReference type="SMART" id="SM00034">
    <property type="entry name" value="CLECT"/>
    <property type="match status" value="1"/>
</dbReference>
<dbReference type="SUPFAM" id="SSF56496">
    <property type="entry name" value="Fibrinogen C-terminal domain-like"/>
    <property type="match status" value="1"/>
</dbReference>
<dbReference type="Gene3D" id="3.90.215.10">
    <property type="entry name" value="Gamma Fibrinogen, chain A, domain 1"/>
    <property type="match status" value="1"/>
</dbReference>
<keyword evidence="1" id="KW-1015">Disulfide bond</keyword>
<evidence type="ECO:0000256" key="2">
    <source>
        <dbReference type="SAM" id="Phobius"/>
    </source>
</evidence>
<dbReference type="Proteomes" id="UP001201812">
    <property type="component" value="Unassembled WGS sequence"/>
</dbReference>
<dbReference type="InterPro" id="IPR016186">
    <property type="entry name" value="C-type_lectin-like/link_sf"/>
</dbReference>
<proteinExistence type="predicted"/>
<dbReference type="PANTHER" id="PTHR19143">
    <property type="entry name" value="FIBRINOGEN/TENASCIN/ANGIOPOEITIN"/>
    <property type="match status" value="1"/>
</dbReference>
<evidence type="ECO:0000259" key="3">
    <source>
        <dbReference type="PROSITE" id="PS50041"/>
    </source>
</evidence>
<sequence length="430" mass="48955">MGYSHVSPRHHLARICVGIIVGVGLIGGLSFLIYVLLNNDSNIPWPVDEEGWTCTAVYGQNCVKSFSERRSWDDAQRQCLDEQQQDATLASAVNSNEWEFLKAFIKKQSDVSSSQRCESYWLGGTWSSYEKQFVWSDGRKVEANHSLPIDLNSNLTNGDGLSVDTENLQLKVGNKKSKRCFMCLWNVTASFLSASDCQDLKKRGKTRSGLYRIKESPRTSSLSTNKRHKVLCEMESSGGGWTVFQQRVDGRTVFWNRTWTEYRDGFGQLGRNSEFWMGLELLHKMSTIQPNTSLRVELWGDRNPNSSKYTNDYLESEYYNFAVGNESTDYSLQVQTVWPGVGNASGGWFDITFSRGRKFSTVDRINDPMPSCVTDYHLGGWWLHYCSLSSLNGEYNPPIAWGNGYGMMWVAHGIYIINPQKSRMMFRKNG</sequence>
<dbReference type="PROSITE" id="PS50041">
    <property type="entry name" value="C_TYPE_LECTIN_2"/>
    <property type="match status" value="1"/>
</dbReference>
<dbReference type="GO" id="GO:0005615">
    <property type="term" value="C:extracellular space"/>
    <property type="evidence" value="ECO:0007669"/>
    <property type="project" value="TreeGrafter"/>
</dbReference>
<dbReference type="NCBIfam" id="NF040941">
    <property type="entry name" value="GGGWT_bact"/>
    <property type="match status" value="1"/>
</dbReference>
<accession>A0AAD4NAI3</accession>
<name>A0AAD4NAI3_9BILA</name>
<comment type="caution">
    <text evidence="5">The sequence shown here is derived from an EMBL/GenBank/DDBJ whole genome shotgun (WGS) entry which is preliminary data.</text>
</comment>
<dbReference type="EMBL" id="JAKKPZ010000006">
    <property type="protein sequence ID" value="KAI1719930.1"/>
    <property type="molecule type" value="Genomic_DNA"/>
</dbReference>
<dbReference type="Gene3D" id="3.10.100.10">
    <property type="entry name" value="Mannose-Binding Protein A, subunit A"/>
    <property type="match status" value="1"/>
</dbReference>
<dbReference type="InterPro" id="IPR001304">
    <property type="entry name" value="C-type_lectin-like"/>
</dbReference>
<dbReference type="PANTHER" id="PTHR19143:SF327">
    <property type="entry name" value="FI21813P1-RELATED"/>
    <property type="match status" value="1"/>
</dbReference>
<keyword evidence="6" id="KW-1185">Reference proteome</keyword>
<keyword evidence="2" id="KW-1133">Transmembrane helix</keyword>
<protein>
    <submittedName>
        <fullName evidence="5">Lectin c-type domain-containing protein</fullName>
    </submittedName>
</protein>
<dbReference type="SMART" id="SM00186">
    <property type="entry name" value="FBG"/>
    <property type="match status" value="1"/>
</dbReference>
<keyword evidence="2" id="KW-0472">Membrane</keyword>
<gene>
    <name evidence="5" type="ORF">DdX_05291</name>
</gene>
<dbReference type="CDD" id="cd00037">
    <property type="entry name" value="CLECT"/>
    <property type="match status" value="1"/>
</dbReference>
<feature type="transmembrane region" description="Helical" evidence="2">
    <location>
        <begin position="12"/>
        <end position="37"/>
    </location>
</feature>
<keyword evidence="2" id="KW-0812">Transmembrane</keyword>
<dbReference type="SUPFAM" id="SSF56436">
    <property type="entry name" value="C-type lectin-like"/>
    <property type="match status" value="1"/>
</dbReference>
<dbReference type="InterPro" id="IPR020837">
    <property type="entry name" value="Fibrinogen_CS"/>
</dbReference>